<protein>
    <submittedName>
        <fullName evidence="3">Helix-turn-helix domain-containing protein</fullName>
    </submittedName>
</protein>
<dbReference type="InterPro" id="IPR011991">
    <property type="entry name" value="ArsR-like_HTH"/>
</dbReference>
<dbReference type="InterPro" id="IPR036388">
    <property type="entry name" value="WH-like_DNA-bd_sf"/>
</dbReference>
<sequence length="195" mass="21021">MVDQQEPPEDVFDVRTDEQLKAVGSLARHRVLRVLRDGPATITQIAERLGIAKGSSNHHVKVLAKAGLVHVVETRQVRGVTERYYAIAAKAIRLPSAGDGSTEHLVRHALADMEASPNVDQRLVHLKHARLSVSAFDAFKVKVRALAEELAAASDPAEPAADLLLAFYRPNDPLAAERAAAEDRPGSTDSESGGE</sequence>
<dbReference type="SUPFAM" id="SSF46785">
    <property type="entry name" value="Winged helix' DNA-binding domain"/>
    <property type="match status" value="1"/>
</dbReference>
<proteinExistence type="predicted"/>
<keyword evidence="4" id="KW-1185">Reference proteome</keyword>
<organism evidence="3 4">
    <name type="scientific">Streptacidiphilus jiangxiensis</name>
    <dbReference type="NCBI Taxonomy" id="235985"/>
    <lineage>
        <taxon>Bacteria</taxon>
        <taxon>Bacillati</taxon>
        <taxon>Actinomycetota</taxon>
        <taxon>Actinomycetes</taxon>
        <taxon>Kitasatosporales</taxon>
        <taxon>Streptomycetaceae</taxon>
        <taxon>Streptacidiphilus</taxon>
    </lineage>
</organism>
<dbReference type="Proteomes" id="UP000183015">
    <property type="component" value="Unassembled WGS sequence"/>
</dbReference>
<gene>
    <name evidence="3" type="ORF">SAMN05414137_116156</name>
</gene>
<dbReference type="CDD" id="cd00090">
    <property type="entry name" value="HTH_ARSR"/>
    <property type="match status" value="1"/>
</dbReference>
<dbReference type="GO" id="GO:0003700">
    <property type="term" value="F:DNA-binding transcription factor activity"/>
    <property type="evidence" value="ECO:0007669"/>
    <property type="project" value="InterPro"/>
</dbReference>
<dbReference type="EMBL" id="FOAZ01000016">
    <property type="protein sequence ID" value="SEM00242.1"/>
    <property type="molecule type" value="Genomic_DNA"/>
</dbReference>
<dbReference type="STRING" id="235985.SAMN05414137_116156"/>
<dbReference type="PANTHER" id="PTHR38600:SF2">
    <property type="entry name" value="SLL0088 PROTEIN"/>
    <property type="match status" value="1"/>
</dbReference>
<dbReference type="OrthoDB" id="7945987at2"/>
<name>A0A1H7UTD8_STRJI</name>
<dbReference type="Pfam" id="PF12840">
    <property type="entry name" value="HTH_20"/>
    <property type="match status" value="1"/>
</dbReference>
<dbReference type="eggNOG" id="COG0640">
    <property type="taxonomic scope" value="Bacteria"/>
</dbReference>
<feature type="region of interest" description="Disordered" evidence="1">
    <location>
        <begin position="176"/>
        <end position="195"/>
    </location>
</feature>
<dbReference type="PANTHER" id="PTHR38600">
    <property type="entry name" value="TRANSCRIPTIONAL REGULATORY PROTEIN"/>
    <property type="match status" value="1"/>
</dbReference>
<dbReference type="InterPro" id="IPR001845">
    <property type="entry name" value="HTH_ArsR_DNA-bd_dom"/>
</dbReference>
<evidence type="ECO:0000256" key="1">
    <source>
        <dbReference type="SAM" id="MobiDB-lite"/>
    </source>
</evidence>
<accession>A0A1H7UTD8</accession>
<dbReference type="RefSeq" id="WP_042451438.1">
    <property type="nucleotide sequence ID" value="NZ_BBPN01000022.1"/>
</dbReference>
<dbReference type="AlphaFoldDB" id="A0A1H7UTD8"/>
<dbReference type="InterPro" id="IPR036390">
    <property type="entry name" value="WH_DNA-bd_sf"/>
</dbReference>
<dbReference type="SMART" id="SM00418">
    <property type="entry name" value="HTH_ARSR"/>
    <property type="match status" value="1"/>
</dbReference>
<dbReference type="Gene3D" id="1.10.10.10">
    <property type="entry name" value="Winged helix-like DNA-binding domain superfamily/Winged helix DNA-binding domain"/>
    <property type="match status" value="1"/>
</dbReference>
<reference evidence="4" key="1">
    <citation type="submission" date="2016-10" db="EMBL/GenBank/DDBJ databases">
        <authorList>
            <person name="Varghese N."/>
        </authorList>
    </citation>
    <scope>NUCLEOTIDE SEQUENCE [LARGE SCALE GENOMIC DNA]</scope>
    <source>
        <strain evidence="4">DSM 45096 / BCRC 16803 / CGMCC 4.1857 / CIP 109030 / JCM 12277 / KCTC 19219 / NBRC 100920 / 33214</strain>
    </source>
</reference>
<evidence type="ECO:0000313" key="4">
    <source>
        <dbReference type="Proteomes" id="UP000183015"/>
    </source>
</evidence>
<evidence type="ECO:0000313" key="3">
    <source>
        <dbReference type="EMBL" id="SEM00242.1"/>
    </source>
</evidence>
<evidence type="ECO:0000259" key="2">
    <source>
        <dbReference type="SMART" id="SM00418"/>
    </source>
</evidence>
<feature type="domain" description="HTH arsR-type" evidence="2">
    <location>
        <begin position="18"/>
        <end position="99"/>
    </location>
</feature>